<dbReference type="Proteomes" id="UP000887540">
    <property type="component" value="Unplaced"/>
</dbReference>
<dbReference type="AlphaFoldDB" id="A0A914C9G4"/>
<feature type="chain" id="PRO_5037341939" evidence="1">
    <location>
        <begin position="22"/>
        <end position="286"/>
    </location>
</feature>
<keyword evidence="2" id="KW-1185">Reference proteome</keyword>
<evidence type="ECO:0000256" key="1">
    <source>
        <dbReference type="SAM" id="SignalP"/>
    </source>
</evidence>
<evidence type="ECO:0000313" key="3">
    <source>
        <dbReference type="WBParaSite" id="ACRNAN_Path_53.g200.t1"/>
    </source>
</evidence>
<keyword evidence="1" id="KW-0732">Signal</keyword>
<dbReference type="WBParaSite" id="ACRNAN_Path_53.g200.t1">
    <property type="protein sequence ID" value="ACRNAN_Path_53.g200.t1"/>
    <property type="gene ID" value="ACRNAN_Path_53.g200"/>
</dbReference>
<evidence type="ECO:0000313" key="2">
    <source>
        <dbReference type="Proteomes" id="UP000887540"/>
    </source>
</evidence>
<name>A0A914C9G4_9BILA</name>
<reference evidence="3" key="1">
    <citation type="submission" date="2022-11" db="UniProtKB">
        <authorList>
            <consortium name="WormBaseParasite"/>
        </authorList>
    </citation>
    <scope>IDENTIFICATION</scope>
</reference>
<proteinExistence type="predicted"/>
<sequence>MKRFKPLFVIAFSLFILCVNSEEAEDDETFEPFDIPLEELQKESRKITTLTEECKKYQEHYKYYCVRSNIGKYNEEVRIICERYELLCRDRIPPTVDHIRRQKIYWRTAGVPKAIEKKLVNCYSSCRENDPLCVHACECIFLNWIMQKECEPGVKATAIINCERWFTKCKAFWKPLPDLTPYPYGVHAPPPILRGVFYGYDGLGNAQVYNRPRDHGISMWRGTNTLIVDWPDGKVAGATTFDIPFAGVEGVYNAYDVGFPNIAKFYSSQLGLRGTNPGTGRRRFLK</sequence>
<accession>A0A914C9G4</accession>
<feature type="signal peptide" evidence="1">
    <location>
        <begin position="1"/>
        <end position="21"/>
    </location>
</feature>
<organism evidence="2 3">
    <name type="scientific">Acrobeloides nanus</name>
    <dbReference type="NCBI Taxonomy" id="290746"/>
    <lineage>
        <taxon>Eukaryota</taxon>
        <taxon>Metazoa</taxon>
        <taxon>Ecdysozoa</taxon>
        <taxon>Nematoda</taxon>
        <taxon>Chromadorea</taxon>
        <taxon>Rhabditida</taxon>
        <taxon>Tylenchina</taxon>
        <taxon>Cephalobomorpha</taxon>
        <taxon>Cephaloboidea</taxon>
        <taxon>Cephalobidae</taxon>
        <taxon>Acrobeloides</taxon>
    </lineage>
</organism>
<protein>
    <submittedName>
        <fullName evidence="3">Uncharacterized protein</fullName>
    </submittedName>
</protein>